<dbReference type="PANTHER" id="PTHR18945">
    <property type="entry name" value="NEUROTRANSMITTER GATED ION CHANNEL"/>
    <property type="match status" value="1"/>
</dbReference>
<evidence type="ECO:0000256" key="7">
    <source>
        <dbReference type="ARBA" id="ARBA00022989"/>
    </source>
</evidence>
<evidence type="ECO:0000256" key="3">
    <source>
        <dbReference type="ARBA" id="ARBA00022448"/>
    </source>
</evidence>
<evidence type="ECO:0000256" key="1">
    <source>
        <dbReference type="ARBA" id="ARBA00004141"/>
    </source>
</evidence>
<keyword evidence="5 11" id="KW-0812">Transmembrane</keyword>
<comment type="subcellular location">
    <subcellularLocation>
        <location evidence="2">Cell membrane</location>
    </subcellularLocation>
    <subcellularLocation>
        <location evidence="1">Membrane</location>
        <topology evidence="1">Multi-pass membrane protein</topology>
    </subcellularLocation>
</comment>
<accession>A0AAQ4D7J4</accession>
<evidence type="ECO:0000256" key="5">
    <source>
        <dbReference type="ARBA" id="ARBA00022692"/>
    </source>
</evidence>
<evidence type="ECO:0000256" key="4">
    <source>
        <dbReference type="ARBA" id="ARBA00022475"/>
    </source>
</evidence>
<dbReference type="AlphaFoldDB" id="A0AAQ4D7J4"/>
<sequence length="362" mass="41063">MTSSCFFLLTDIPTVVKCEIYLRSFGAVNPATMDYDVDLYLRQTWTDLRMKNANLTRSLDLNDPNLLKKVWKPDVYFPNAKHGEFQFVTVPNVLLRIYPTGDILYMLRLKLTFSCMMNMERYPLDRQVCSIELASFSKTTKEVELQWGNAEAVTMYSGLKMAQFELQQISLTKCSGAFQIGEYSCLRAELNLKRSIGHHLVQSYLPSTLIVVVSWVSFWLDVDAIPARITLGVTTLLTISSESSDHQANLAPVSYVKALDVWMGTCTMFVFAAVLEFTFVSYLARRKLIVPASIGDVEASQDLVLVVGNNDKGRPTSPSIPTSTHVILAYRHRAKQIDQVSRVAFPIGFFLFNALYWPYYML</sequence>
<dbReference type="Gene3D" id="2.70.170.10">
    <property type="entry name" value="Neurotransmitter-gated ion-channel ligand-binding domain"/>
    <property type="match status" value="1"/>
</dbReference>
<dbReference type="InterPro" id="IPR018000">
    <property type="entry name" value="Neurotransmitter_ion_chnl_CS"/>
</dbReference>
<dbReference type="GO" id="GO:0099095">
    <property type="term" value="F:ligand-gated monoatomic anion channel activity"/>
    <property type="evidence" value="ECO:0007669"/>
    <property type="project" value="UniProtKB-ARBA"/>
</dbReference>
<comment type="similarity">
    <text evidence="11">Belongs to the ligand-gated ion channel (TC 1.A.9) family.</text>
</comment>
<dbReference type="EMBL" id="JARKHS020034138">
    <property type="protein sequence ID" value="KAK8758434.1"/>
    <property type="molecule type" value="Genomic_DNA"/>
</dbReference>
<comment type="caution">
    <text evidence="11">Lacks conserved residue(s) required for the propagation of feature annotation.</text>
</comment>
<keyword evidence="7 11" id="KW-1133">Transmembrane helix</keyword>
<reference evidence="14 15" key="1">
    <citation type="journal article" date="2023" name="Arcadia Sci">
        <title>De novo assembly of a long-read Amblyomma americanum tick genome.</title>
        <authorList>
            <person name="Chou S."/>
            <person name="Poskanzer K.E."/>
            <person name="Rollins M."/>
            <person name="Thuy-Boun P.S."/>
        </authorList>
    </citation>
    <scope>NUCLEOTIDE SEQUENCE [LARGE SCALE GENOMIC DNA]</scope>
    <source>
        <strain evidence="14">F_SG_1</strain>
        <tissue evidence="14">Salivary glands</tissue>
    </source>
</reference>
<keyword evidence="9 11" id="KW-0472">Membrane</keyword>
<protein>
    <submittedName>
        <fullName evidence="14">Uncharacterized protein</fullName>
    </submittedName>
</protein>
<dbReference type="InterPro" id="IPR038050">
    <property type="entry name" value="Neuro_actylchol_rec"/>
</dbReference>
<evidence type="ECO:0000256" key="6">
    <source>
        <dbReference type="ARBA" id="ARBA00022729"/>
    </source>
</evidence>
<keyword evidence="8 11" id="KW-0406">Ion transport</keyword>
<dbReference type="PROSITE" id="PS00236">
    <property type="entry name" value="NEUROTR_ION_CHANNEL"/>
    <property type="match status" value="1"/>
</dbReference>
<dbReference type="InterPro" id="IPR006029">
    <property type="entry name" value="Neurotrans-gated_channel_TM"/>
</dbReference>
<gene>
    <name evidence="14" type="ORF">V5799_003934</name>
</gene>
<keyword evidence="15" id="KW-1185">Reference proteome</keyword>
<keyword evidence="4" id="KW-1003">Cell membrane</keyword>
<name>A0AAQ4D7J4_AMBAM</name>
<dbReference type="InterPro" id="IPR006202">
    <property type="entry name" value="Neur_chan_lig-bd"/>
</dbReference>
<dbReference type="CDD" id="cd19049">
    <property type="entry name" value="LGIC_TM_anion"/>
    <property type="match status" value="1"/>
</dbReference>
<dbReference type="InterPro" id="IPR006028">
    <property type="entry name" value="GABAA/Glycine_rcpt"/>
</dbReference>
<dbReference type="NCBIfam" id="TIGR00860">
    <property type="entry name" value="LIC"/>
    <property type="match status" value="1"/>
</dbReference>
<keyword evidence="3 11" id="KW-0813">Transport</keyword>
<dbReference type="GO" id="GO:0004888">
    <property type="term" value="F:transmembrane signaling receptor activity"/>
    <property type="evidence" value="ECO:0007669"/>
    <property type="project" value="InterPro"/>
</dbReference>
<dbReference type="Gene3D" id="1.20.58.390">
    <property type="entry name" value="Neurotransmitter-gated ion-channel transmembrane domain"/>
    <property type="match status" value="1"/>
</dbReference>
<feature type="transmembrane region" description="Helical" evidence="11">
    <location>
        <begin position="261"/>
        <end position="284"/>
    </location>
</feature>
<dbReference type="PRINTS" id="PR00253">
    <property type="entry name" value="GABAARECEPTR"/>
</dbReference>
<keyword evidence="10 11" id="KW-0407">Ion channel</keyword>
<evidence type="ECO:0000256" key="8">
    <source>
        <dbReference type="ARBA" id="ARBA00023065"/>
    </source>
</evidence>
<evidence type="ECO:0000256" key="11">
    <source>
        <dbReference type="RuleBase" id="RU000687"/>
    </source>
</evidence>
<dbReference type="Proteomes" id="UP001321473">
    <property type="component" value="Unassembled WGS sequence"/>
</dbReference>
<dbReference type="SUPFAM" id="SSF90112">
    <property type="entry name" value="Neurotransmitter-gated ion-channel transmembrane pore"/>
    <property type="match status" value="1"/>
</dbReference>
<feature type="domain" description="Neurotransmitter-gated ion-channel ligand-binding" evidence="12">
    <location>
        <begin position="13"/>
        <end position="184"/>
    </location>
</feature>
<dbReference type="Pfam" id="PF02932">
    <property type="entry name" value="Neur_chan_memb"/>
    <property type="match status" value="1"/>
</dbReference>
<dbReference type="GO" id="GO:0005254">
    <property type="term" value="F:chloride channel activity"/>
    <property type="evidence" value="ECO:0007669"/>
    <property type="project" value="UniProtKB-ARBA"/>
</dbReference>
<proteinExistence type="inferred from homology"/>
<evidence type="ECO:0000259" key="13">
    <source>
        <dbReference type="Pfam" id="PF02932"/>
    </source>
</evidence>
<dbReference type="SUPFAM" id="SSF63712">
    <property type="entry name" value="Nicotinic receptor ligand binding domain-like"/>
    <property type="match status" value="1"/>
</dbReference>
<dbReference type="GO" id="GO:0005230">
    <property type="term" value="F:extracellular ligand-gated monoatomic ion channel activity"/>
    <property type="evidence" value="ECO:0007669"/>
    <property type="project" value="InterPro"/>
</dbReference>
<feature type="domain" description="Neurotransmitter-gated ion-channel transmembrane" evidence="13">
    <location>
        <begin position="204"/>
        <end position="287"/>
    </location>
</feature>
<evidence type="ECO:0000256" key="2">
    <source>
        <dbReference type="ARBA" id="ARBA00004236"/>
    </source>
</evidence>
<keyword evidence="6" id="KW-0732">Signal</keyword>
<comment type="caution">
    <text evidence="14">The sequence shown here is derived from an EMBL/GenBank/DDBJ whole genome shotgun (WGS) entry which is preliminary data.</text>
</comment>
<dbReference type="PRINTS" id="PR00252">
    <property type="entry name" value="NRIONCHANNEL"/>
</dbReference>
<evidence type="ECO:0000313" key="14">
    <source>
        <dbReference type="EMBL" id="KAK8758434.1"/>
    </source>
</evidence>
<evidence type="ECO:0000256" key="9">
    <source>
        <dbReference type="ARBA" id="ARBA00023136"/>
    </source>
</evidence>
<dbReference type="InterPro" id="IPR006201">
    <property type="entry name" value="Neur_channel"/>
</dbReference>
<organism evidence="14 15">
    <name type="scientific">Amblyomma americanum</name>
    <name type="common">Lone star tick</name>
    <dbReference type="NCBI Taxonomy" id="6943"/>
    <lineage>
        <taxon>Eukaryota</taxon>
        <taxon>Metazoa</taxon>
        <taxon>Ecdysozoa</taxon>
        <taxon>Arthropoda</taxon>
        <taxon>Chelicerata</taxon>
        <taxon>Arachnida</taxon>
        <taxon>Acari</taxon>
        <taxon>Parasitiformes</taxon>
        <taxon>Ixodida</taxon>
        <taxon>Ixodoidea</taxon>
        <taxon>Ixodidae</taxon>
        <taxon>Amblyomminae</taxon>
        <taxon>Amblyomma</taxon>
    </lineage>
</organism>
<dbReference type="FunFam" id="2.70.170.10:FF:000065">
    <property type="entry name" value="Glutamate-gated chloride channel, putative"/>
    <property type="match status" value="1"/>
</dbReference>
<feature type="transmembrane region" description="Helical" evidence="11">
    <location>
        <begin position="340"/>
        <end position="359"/>
    </location>
</feature>
<dbReference type="Pfam" id="PF02931">
    <property type="entry name" value="Neur_chan_LBD"/>
    <property type="match status" value="1"/>
</dbReference>
<evidence type="ECO:0000256" key="10">
    <source>
        <dbReference type="ARBA" id="ARBA00023303"/>
    </source>
</evidence>
<dbReference type="GO" id="GO:0005886">
    <property type="term" value="C:plasma membrane"/>
    <property type="evidence" value="ECO:0007669"/>
    <property type="project" value="UniProtKB-SubCell"/>
</dbReference>
<dbReference type="InterPro" id="IPR036719">
    <property type="entry name" value="Neuro-gated_channel_TM_sf"/>
</dbReference>
<dbReference type="InterPro" id="IPR036734">
    <property type="entry name" value="Neur_chan_lig-bd_sf"/>
</dbReference>
<evidence type="ECO:0000313" key="15">
    <source>
        <dbReference type="Proteomes" id="UP001321473"/>
    </source>
</evidence>
<evidence type="ECO:0000259" key="12">
    <source>
        <dbReference type="Pfam" id="PF02931"/>
    </source>
</evidence>